<dbReference type="AlphaFoldDB" id="A0AAN8WWP6"/>
<feature type="non-terminal residue" evidence="1">
    <location>
        <position position="51"/>
    </location>
</feature>
<gene>
    <name evidence="1" type="ORF">SK128_007903</name>
</gene>
<evidence type="ECO:0000313" key="1">
    <source>
        <dbReference type="EMBL" id="KAK7067804.1"/>
    </source>
</evidence>
<feature type="non-terminal residue" evidence="1">
    <location>
        <position position="1"/>
    </location>
</feature>
<dbReference type="EMBL" id="JAXCGZ010017691">
    <property type="protein sequence ID" value="KAK7067804.1"/>
    <property type="molecule type" value="Genomic_DNA"/>
</dbReference>
<protein>
    <submittedName>
        <fullName evidence="1">Uncharacterized protein</fullName>
    </submittedName>
</protein>
<keyword evidence="2" id="KW-1185">Reference proteome</keyword>
<reference evidence="1 2" key="1">
    <citation type="submission" date="2023-11" db="EMBL/GenBank/DDBJ databases">
        <title>Halocaridina rubra genome assembly.</title>
        <authorList>
            <person name="Smith C."/>
        </authorList>
    </citation>
    <scope>NUCLEOTIDE SEQUENCE [LARGE SCALE GENOMIC DNA]</scope>
    <source>
        <strain evidence="1">EP-1</strain>
        <tissue evidence="1">Whole</tissue>
    </source>
</reference>
<comment type="caution">
    <text evidence="1">The sequence shown here is derived from an EMBL/GenBank/DDBJ whole genome shotgun (WGS) entry which is preliminary data.</text>
</comment>
<name>A0AAN8WWP6_HALRR</name>
<dbReference type="Proteomes" id="UP001381693">
    <property type="component" value="Unassembled WGS sequence"/>
</dbReference>
<proteinExistence type="predicted"/>
<organism evidence="1 2">
    <name type="scientific">Halocaridina rubra</name>
    <name type="common">Hawaiian red shrimp</name>
    <dbReference type="NCBI Taxonomy" id="373956"/>
    <lineage>
        <taxon>Eukaryota</taxon>
        <taxon>Metazoa</taxon>
        <taxon>Ecdysozoa</taxon>
        <taxon>Arthropoda</taxon>
        <taxon>Crustacea</taxon>
        <taxon>Multicrustacea</taxon>
        <taxon>Malacostraca</taxon>
        <taxon>Eumalacostraca</taxon>
        <taxon>Eucarida</taxon>
        <taxon>Decapoda</taxon>
        <taxon>Pleocyemata</taxon>
        <taxon>Caridea</taxon>
        <taxon>Atyoidea</taxon>
        <taxon>Atyidae</taxon>
        <taxon>Halocaridina</taxon>
    </lineage>
</organism>
<evidence type="ECO:0000313" key="2">
    <source>
        <dbReference type="Proteomes" id="UP001381693"/>
    </source>
</evidence>
<accession>A0AAN8WWP6</accession>
<sequence>LRKPPFGACINCTPLSVEFDGILIHYKPTENNVMPASSKTPVAAGRYLNVQ</sequence>